<proteinExistence type="inferred from homology"/>
<gene>
    <name evidence="6 7" type="primary">rsmH</name>
    <name evidence="7" type="ORF">ACFP3R_24530</name>
</gene>
<dbReference type="GO" id="GO:0032259">
    <property type="term" value="P:methylation"/>
    <property type="evidence" value="ECO:0007669"/>
    <property type="project" value="UniProtKB-KW"/>
</dbReference>
<feature type="binding site" evidence="6">
    <location>
        <position position="72"/>
    </location>
    <ligand>
        <name>S-adenosyl-L-methionine</name>
        <dbReference type="ChEBI" id="CHEBI:59789"/>
    </ligand>
</feature>
<comment type="function">
    <text evidence="6">Specifically methylates the N4 position of cytidine in position 1402 (C1402) of 16S rRNA.</text>
</comment>
<evidence type="ECO:0000256" key="3">
    <source>
        <dbReference type="ARBA" id="ARBA00022603"/>
    </source>
</evidence>
<evidence type="ECO:0000256" key="2">
    <source>
        <dbReference type="ARBA" id="ARBA00022552"/>
    </source>
</evidence>
<keyword evidence="3 6" id="KW-0489">Methyltransferase</keyword>
<feature type="binding site" evidence="6">
    <location>
        <position position="117"/>
    </location>
    <ligand>
        <name>S-adenosyl-L-methionine</name>
        <dbReference type="ChEBI" id="CHEBI:59789"/>
    </ligand>
</feature>
<comment type="similarity">
    <text evidence="1 6">Belongs to the methyltransferase superfamily. RsmH family.</text>
</comment>
<dbReference type="InterPro" id="IPR002903">
    <property type="entry name" value="RsmH"/>
</dbReference>
<dbReference type="SUPFAM" id="SSF81799">
    <property type="entry name" value="Putative methyltransferase TM0872, insert domain"/>
    <property type="match status" value="1"/>
</dbReference>
<evidence type="ECO:0000313" key="7">
    <source>
        <dbReference type="EMBL" id="MFC6092451.1"/>
    </source>
</evidence>
<accession>A0ABW1PA75</accession>
<evidence type="ECO:0000256" key="1">
    <source>
        <dbReference type="ARBA" id="ARBA00010396"/>
    </source>
</evidence>
<sequence>MQGATRGGGVIQGGFVVERARHVPVLLDRVLGLLAPALADRDALFVDCTLGLGGHSEAVLRAHPRVRLVGLDRDPQAIALARERLAPFGDRVTLVQTTYDGIAEAVEGKRVDGILMDLGVSSLQLDAEERGFAYSRDAPLDMRMSAGAGPTAADVLNTYSADDLARVLRDHGEERFARKIAAAVVRERAKEPFTTSGRLVELLYAAVPAATRRTGGHPAKRTFQALRIEVNEELESLRLALPAALSVLAVGGRIVVESYQSLEDRMVKRAFAELATSTTPLDLPVELPGHTPQLRLVTRGAEQATEQEIEDNPRAAPVRLRAAERIREAT</sequence>
<dbReference type="Pfam" id="PF01795">
    <property type="entry name" value="Methyltransf_5"/>
    <property type="match status" value="1"/>
</dbReference>
<feature type="binding site" evidence="6">
    <location>
        <begin position="53"/>
        <end position="55"/>
    </location>
    <ligand>
        <name>S-adenosyl-L-methionine</name>
        <dbReference type="ChEBI" id="CHEBI:59789"/>
    </ligand>
</feature>
<dbReference type="InterPro" id="IPR023397">
    <property type="entry name" value="SAM-dep_MeTrfase_MraW_recog"/>
</dbReference>
<dbReference type="PANTHER" id="PTHR11265">
    <property type="entry name" value="S-ADENOSYL-METHYLTRANSFERASE MRAW"/>
    <property type="match status" value="1"/>
</dbReference>
<comment type="caution">
    <text evidence="7">The sequence shown here is derived from an EMBL/GenBank/DDBJ whole genome shotgun (WGS) entry which is preliminary data.</text>
</comment>
<evidence type="ECO:0000256" key="5">
    <source>
        <dbReference type="ARBA" id="ARBA00022691"/>
    </source>
</evidence>
<dbReference type="PANTHER" id="PTHR11265:SF0">
    <property type="entry name" value="12S RRNA N4-METHYLCYTIDINE METHYLTRANSFERASE"/>
    <property type="match status" value="1"/>
</dbReference>
<evidence type="ECO:0000256" key="4">
    <source>
        <dbReference type="ARBA" id="ARBA00022679"/>
    </source>
</evidence>
<organism evidence="7 8">
    <name type="scientific">Saccharothrix lopnurensis</name>
    <dbReference type="NCBI Taxonomy" id="1670621"/>
    <lineage>
        <taxon>Bacteria</taxon>
        <taxon>Bacillati</taxon>
        <taxon>Actinomycetota</taxon>
        <taxon>Actinomycetes</taxon>
        <taxon>Pseudonocardiales</taxon>
        <taxon>Pseudonocardiaceae</taxon>
        <taxon>Saccharothrix</taxon>
    </lineage>
</organism>
<dbReference type="Gene3D" id="1.10.150.170">
    <property type="entry name" value="Putative methyltransferase TM0872, insert domain"/>
    <property type="match status" value="1"/>
</dbReference>
<dbReference type="PIRSF" id="PIRSF004486">
    <property type="entry name" value="MraW"/>
    <property type="match status" value="1"/>
</dbReference>
<dbReference type="GO" id="GO:0008168">
    <property type="term" value="F:methyltransferase activity"/>
    <property type="evidence" value="ECO:0007669"/>
    <property type="project" value="UniProtKB-KW"/>
</dbReference>
<evidence type="ECO:0000256" key="6">
    <source>
        <dbReference type="HAMAP-Rule" id="MF_01007"/>
    </source>
</evidence>
<dbReference type="InterPro" id="IPR029063">
    <property type="entry name" value="SAM-dependent_MTases_sf"/>
</dbReference>
<keyword evidence="2 6" id="KW-0698">rRNA processing</keyword>
<dbReference type="EC" id="2.1.1.199" evidence="6"/>
<dbReference type="SUPFAM" id="SSF53335">
    <property type="entry name" value="S-adenosyl-L-methionine-dependent methyltransferases"/>
    <property type="match status" value="1"/>
</dbReference>
<dbReference type="NCBIfam" id="TIGR00006">
    <property type="entry name" value="16S rRNA (cytosine(1402)-N(4))-methyltransferase RsmH"/>
    <property type="match status" value="1"/>
</dbReference>
<keyword evidence="5 6" id="KW-0949">S-adenosyl-L-methionine</keyword>
<feature type="binding site" evidence="6">
    <location>
        <position position="124"/>
    </location>
    <ligand>
        <name>S-adenosyl-L-methionine</name>
        <dbReference type="ChEBI" id="CHEBI:59789"/>
    </ligand>
</feature>
<evidence type="ECO:0000313" key="8">
    <source>
        <dbReference type="Proteomes" id="UP001596220"/>
    </source>
</evidence>
<dbReference type="EMBL" id="JBHSQO010000029">
    <property type="protein sequence ID" value="MFC6092451.1"/>
    <property type="molecule type" value="Genomic_DNA"/>
</dbReference>
<comment type="catalytic activity">
    <reaction evidence="6">
        <text>cytidine(1402) in 16S rRNA + S-adenosyl-L-methionine = N(4)-methylcytidine(1402) in 16S rRNA + S-adenosyl-L-homocysteine + H(+)</text>
        <dbReference type="Rhea" id="RHEA:42928"/>
        <dbReference type="Rhea" id="RHEA-COMP:10286"/>
        <dbReference type="Rhea" id="RHEA-COMP:10287"/>
        <dbReference type="ChEBI" id="CHEBI:15378"/>
        <dbReference type="ChEBI" id="CHEBI:57856"/>
        <dbReference type="ChEBI" id="CHEBI:59789"/>
        <dbReference type="ChEBI" id="CHEBI:74506"/>
        <dbReference type="ChEBI" id="CHEBI:82748"/>
        <dbReference type="EC" id="2.1.1.199"/>
    </reaction>
</comment>
<feature type="binding site" evidence="6">
    <location>
        <position position="99"/>
    </location>
    <ligand>
        <name>S-adenosyl-L-methionine</name>
        <dbReference type="ChEBI" id="CHEBI:59789"/>
    </ligand>
</feature>
<keyword evidence="4 6" id="KW-0808">Transferase</keyword>
<dbReference type="Proteomes" id="UP001596220">
    <property type="component" value="Unassembled WGS sequence"/>
</dbReference>
<reference evidence="8" key="1">
    <citation type="journal article" date="2019" name="Int. J. Syst. Evol. Microbiol.">
        <title>The Global Catalogue of Microorganisms (GCM) 10K type strain sequencing project: providing services to taxonomists for standard genome sequencing and annotation.</title>
        <authorList>
            <consortium name="The Broad Institute Genomics Platform"/>
            <consortium name="The Broad Institute Genome Sequencing Center for Infectious Disease"/>
            <person name="Wu L."/>
            <person name="Ma J."/>
        </authorList>
    </citation>
    <scope>NUCLEOTIDE SEQUENCE [LARGE SCALE GENOMIC DNA]</scope>
    <source>
        <strain evidence="8">CGMCC 4.7246</strain>
    </source>
</reference>
<name>A0ABW1PA75_9PSEU</name>
<comment type="subcellular location">
    <subcellularLocation>
        <location evidence="6">Cytoplasm</location>
    </subcellularLocation>
</comment>
<dbReference type="Gene3D" id="3.40.50.150">
    <property type="entry name" value="Vaccinia Virus protein VP39"/>
    <property type="match status" value="1"/>
</dbReference>
<keyword evidence="6" id="KW-0963">Cytoplasm</keyword>
<dbReference type="HAMAP" id="MF_01007">
    <property type="entry name" value="16SrRNA_methyltr_H"/>
    <property type="match status" value="1"/>
</dbReference>
<keyword evidence="8" id="KW-1185">Reference proteome</keyword>
<dbReference type="RefSeq" id="WP_380638741.1">
    <property type="nucleotide sequence ID" value="NZ_JBHSQO010000029.1"/>
</dbReference>
<protein>
    <recommendedName>
        <fullName evidence="6">Ribosomal RNA small subunit methyltransferase H</fullName>
        <ecNumber evidence="6">2.1.1.199</ecNumber>
    </recommendedName>
    <alternativeName>
        <fullName evidence="6">16S rRNA m(4)C1402 methyltransferase</fullName>
    </alternativeName>
    <alternativeName>
        <fullName evidence="6">rRNA (cytosine-N(4)-)-methyltransferase RsmH</fullName>
    </alternativeName>
</protein>